<keyword evidence="1" id="KW-1133">Transmembrane helix</keyword>
<comment type="caution">
    <text evidence="2">The sequence shown here is derived from an EMBL/GenBank/DDBJ whole genome shotgun (WGS) entry which is preliminary data.</text>
</comment>
<evidence type="ECO:0000256" key="1">
    <source>
        <dbReference type="SAM" id="Phobius"/>
    </source>
</evidence>
<keyword evidence="1" id="KW-0812">Transmembrane</keyword>
<keyword evidence="1" id="KW-0472">Membrane</keyword>
<dbReference type="Proteomes" id="UP000315283">
    <property type="component" value="Unassembled WGS sequence"/>
</dbReference>
<reference evidence="2 3" key="1">
    <citation type="submission" date="2019-02" db="EMBL/GenBank/DDBJ databases">
        <title>Prokaryotic population dynamics and viral predation in marine succession experiment using metagenomics: the confinement effect.</title>
        <authorList>
            <person name="Haro-Moreno J.M."/>
            <person name="Rodriguez-Valera F."/>
            <person name="Lopez-Perez M."/>
        </authorList>
    </citation>
    <scope>NUCLEOTIDE SEQUENCE [LARGE SCALE GENOMIC DNA]</scope>
    <source>
        <strain evidence="2">MED-G164</strain>
    </source>
</reference>
<gene>
    <name evidence="2" type="ORF">EVA97_02385</name>
</gene>
<name>A0A520N5B1_9GAMM</name>
<dbReference type="AlphaFoldDB" id="A0A520N5B1"/>
<evidence type="ECO:0000313" key="3">
    <source>
        <dbReference type="Proteomes" id="UP000315283"/>
    </source>
</evidence>
<evidence type="ECO:0008006" key="4">
    <source>
        <dbReference type="Google" id="ProtNLM"/>
    </source>
</evidence>
<sequence length="227" mass="25262">MNDIDKKISELYDGELDQNEIDSLLEIISGDQKLQKKLSMYSLAGIASSYKNNQVVSIKSKDKLNKSLFSNIWFSNGLTAAASVLLTLTIVNNADFSRMDISSSSTNQISSAINSKEAKEVINKSEESLADYIMKVINDPNFMNSNESIDLRNVGFLSESRTGSTYSKGKENFKLRIEKNNFGLNKIRYWKHGNKMIYLVPLSDGRAITIYGNVTLSTAISIAKSIT</sequence>
<organism evidence="2 3">
    <name type="scientific">SAR86 cluster bacterium</name>
    <dbReference type="NCBI Taxonomy" id="2030880"/>
    <lineage>
        <taxon>Bacteria</taxon>
        <taxon>Pseudomonadati</taxon>
        <taxon>Pseudomonadota</taxon>
        <taxon>Gammaproteobacteria</taxon>
        <taxon>SAR86 cluster</taxon>
    </lineage>
</organism>
<evidence type="ECO:0000313" key="2">
    <source>
        <dbReference type="EMBL" id="RZO28636.1"/>
    </source>
</evidence>
<dbReference type="EMBL" id="SHBJ01000011">
    <property type="protein sequence ID" value="RZO28636.1"/>
    <property type="molecule type" value="Genomic_DNA"/>
</dbReference>
<accession>A0A520N5B1</accession>
<feature type="transmembrane region" description="Helical" evidence="1">
    <location>
        <begin position="68"/>
        <end position="91"/>
    </location>
</feature>
<protein>
    <recommendedName>
        <fullName evidence="4">Anti sigma-E protein RseA N-terminal domain-containing protein</fullName>
    </recommendedName>
</protein>
<proteinExistence type="predicted"/>